<evidence type="ECO:0000313" key="3">
    <source>
        <dbReference type="Proteomes" id="UP000740883"/>
    </source>
</evidence>
<evidence type="ECO:0000313" key="2">
    <source>
        <dbReference type="EMBL" id="KAF9764684.1"/>
    </source>
</evidence>
<dbReference type="EMBL" id="SBJO01000012">
    <property type="protein sequence ID" value="KAF9764684.1"/>
    <property type="molecule type" value="Genomic_DNA"/>
</dbReference>
<proteinExistence type="predicted"/>
<evidence type="ECO:0000256" key="1">
    <source>
        <dbReference type="SAM" id="MobiDB-lite"/>
    </source>
</evidence>
<reference evidence="2 3" key="1">
    <citation type="journal article" date="2020" name="Genome Biol. Evol.">
        <title>Comparative genomics of strictly vertically transmitted, feminizing microsporidia endosymbionts of amphipod crustaceans.</title>
        <authorList>
            <person name="Cormier A."/>
            <person name="Chebbi M.A."/>
            <person name="Giraud I."/>
            <person name="Wattier R."/>
            <person name="Teixeira M."/>
            <person name="Gilbert C."/>
            <person name="Rigaud T."/>
            <person name="Cordaux R."/>
        </authorList>
    </citation>
    <scope>NUCLEOTIDE SEQUENCE [LARGE SCALE GENOMIC DNA]</scope>
    <source>
        <strain evidence="2 3">Ou3-Ou53</strain>
    </source>
</reference>
<organism evidence="2 3">
    <name type="scientific">Nosema granulosis</name>
    <dbReference type="NCBI Taxonomy" id="83296"/>
    <lineage>
        <taxon>Eukaryota</taxon>
        <taxon>Fungi</taxon>
        <taxon>Fungi incertae sedis</taxon>
        <taxon>Microsporidia</taxon>
        <taxon>Nosematidae</taxon>
        <taxon>Nosema</taxon>
    </lineage>
</organism>
<keyword evidence="3" id="KW-1185">Reference proteome</keyword>
<accession>A0A9P6H1I5</accession>
<protein>
    <submittedName>
        <fullName evidence="2">Uncharacterized protein</fullName>
    </submittedName>
</protein>
<gene>
    <name evidence="2" type="ORF">NGRA_0375</name>
</gene>
<comment type="caution">
    <text evidence="2">The sequence shown here is derived from an EMBL/GenBank/DDBJ whole genome shotgun (WGS) entry which is preliminary data.</text>
</comment>
<name>A0A9P6H1I5_9MICR</name>
<sequence length="320" mass="38671">MYILFYFFINQFNTLDSSEEGLDQVMNPIKRCQTVEFADLKSPLKRRKFDSENEIQQKPPNKAFFKGKRRSLEEFDEPYEEIRSDETIRFRYQREYKRLSLNRKSKQKIIIKRDGVTELPNNQNNSEPQNTPSRRISLGQFGVKNDTKGLFKRDNKLRKIGLIDNIFEDLNYNGQKSRYLRFKRYILRHPLIDNDQKVFMKHKRKMLEVIYKFEEIFSTARTFFREIDEIEFKFDIYDFKFAESKDYIFIDDIICLYRKTTRMLKKKNRILNLAFFSEYALKNVLVLEEIKTVLLKISRKVINSTEQHSLVLPLIMCMLN</sequence>
<feature type="compositionally biased region" description="Polar residues" evidence="1">
    <location>
        <begin position="119"/>
        <end position="134"/>
    </location>
</feature>
<dbReference type="AlphaFoldDB" id="A0A9P6H1I5"/>
<dbReference type="Proteomes" id="UP000740883">
    <property type="component" value="Unassembled WGS sequence"/>
</dbReference>
<feature type="region of interest" description="Disordered" evidence="1">
    <location>
        <begin position="113"/>
        <end position="136"/>
    </location>
</feature>